<feature type="chain" id="PRO_5029650718" evidence="2">
    <location>
        <begin position="22"/>
        <end position="253"/>
    </location>
</feature>
<protein>
    <submittedName>
        <fullName evidence="3">Uncharacterized protein</fullName>
    </submittedName>
</protein>
<feature type="region of interest" description="Disordered" evidence="1">
    <location>
        <begin position="218"/>
        <end position="253"/>
    </location>
</feature>
<gene>
    <name evidence="3" type="ORF">F7725_029186</name>
</gene>
<evidence type="ECO:0000313" key="3">
    <source>
        <dbReference type="EMBL" id="KAF3836628.1"/>
    </source>
</evidence>
<reference evidence="3 4" key="1">
    <citation type="submission" date="2020-03" db="EMBL/GenBank/DDBJ databases">
        <title>Dissostichus mawsoni Genome sequencing and assembly.</title>
        <authorList>
            <person name="Park H."/>
        </authorList>
    </citation>
    <scope>NUCLEOTIDE SEQUENCE [LARGE SCALE GENOMIC DNA]</scope>
    <source>
        <strain evidence="3">DM0001</strain>
        <tissue evidence="3">Muscle</tissue>
    </source>
</reference>
<keyword evidence="4" id="KW-1185">Reference proteome</keyword>
<keyword evidence="2" id="KW-0732">Signal</keyword>
<feature type="signal peptide" evidence="2">
    <location>
        <begin position="1"/>
        <end position="21"/>
    </location>
</feature>
<evidence type="ECO:0000313" key="4">
    <source>
        <dbReference type="Proteomes" id="UP000518266"/>
    </source>
</evidence>
<organism evidence="3 4">
    <name type="scientific">Dissostichus mawsoni</name>
    <name type="common">Antarctic cod</name>
    <dbReference type="NCBI Taxonomy" id="36200"/>
    <lineage>
        <taxon>Eukaryota</taxon>
        <taxon>Metazoa</taxon>
        <taxon>Chordata</taxon>
        <taxon>Craniata</taxon>
        <taxon>Vertebrata</taxon>
        <taxon>Euteleostomi</taxon>
        <taxon>Actinopterygii</taxon>
        <taxon>Neopterygii</taxon>
        <taxon>Teleostei</taxon>
        <taxon>Neoteleostei</taxon>
        <taxon>Acanthomorphata</taxon>
        <taxon>Eupercaria</taxon>
        <taxon>Perciformes</taxon>
        <taxon>Notothenioidei</taxon>
        <taxon>Nototheniidae</taxon>
        <taxon>Dissostichus</taxon>
    </lineage>
</organism>
<feature type="compositionally biased region" description="Basic residues" evidence="1">
    <location>
        <begin position="230"/>
        <end position="244"/>
    </location>
</feature>
<proteinExistence type="predicted"/>
<evidence type="ECO:0000256" key="1">
    <source>
        <dbReference type="SAM" id="MobiDB-lite"/>
    </source>
</evidence>
<dbReference type="EMBL" id="JAAKFY010000024">
    <property type="protein sequence ID" value="KAF3836628.1"/>
    <property type="molecule type" value="Genomic_DNA"/>
</dbReference>
<sequence length="253" mass="27949">MDHNGHLHMDLVLSLILLVLAKREGKGMKRKLASIIGKLYGVSSGRGPPPTPEDRFPCGEGNLGRSTPLFFVHCTSSCFTSTLPPVEEPPATRDHPTALSSGGVHHPDCSLHKGLIQCLTKMTGIAIRKEIQGCPAACHASMPSPLQCDRPMFCDRSFQRRRTDRRLSSTSPALSTMELLQKVTRRGGFVNGRRDVCSSQIRGCWDLFCRCTLTPPPHTHTHHPTSPPHTHTHTPPHTHTHTHTHTLQMNRGL</sequence>
<evidence type="ECO:0000256" key="2">
    <source>
        <dbReference type="SAM" id="SignalP"/>
    </source>
</evidence>
<name>A0A7J5XKA8_DISMA</name>
<dbReference type="AlphaFoldDB" id="A0A7J5XKA8"/>
<accession>A0A7J5XKA8</accession>
<dbReference type="Proteomes" id="UP000518266">
    <property type="component" value="Unassembled WGS sequence"/>
</dbReference>
<comment type="caution">
    <text evidence="3">The sequence shown here is derived from an EMBL/GenBank/DDBJ whole genome shotgun (WGS) entry which is preliminary data.</text>
</comment>